<reference evidence="1 2" key="1">
    <citation type="submission" date="2020-09" db="EMBL/GenBank/DDBJ databases">
        <title>De no assembly of potato wild relative species, Solanum commersonii.</title>
        <authorList>
            <person name="Cho K."/>
        </authorList>
    </citation>
    <scope>NUCLEOTIDE SEQUENCE [LARGE SCALE GENOMIC DNA]</scope>
    <source>
        <strain evidence="1">LZ3.2</strain>
        <tissue evidence="1">Leaf</tissue>
    </source>
</reference>
<dbReference type="EMBL" id="JACXVP010000011">
    <property type="protein sequence ID" value="KAG5576204.1"/>
    <property type="molecule type" value="Genomic_DNA"/>
</dbReference>
<protein>
    <recommendedName>
        <fullName evidence="3">DUF4283 domain-containing protein</fullName>
    </recommendedName>
</protein>
<comment type="caution">
    <text evidence="1">The sequence shown here is derived from an EMBL/GenBank/DDBJ whole genome shotgun (WGS) entry which is preliminary data.</text>
</comment>
<proteinExistence type="predicted"/>
<accession>A0A9J5WLY9</accession>
<sequence>MIEEGLHQVMVFKLSHGVPYLKVLRSILPNILVPRAIVSAVYIASPVGKPIAIDKVTQIKSRPSTTRVKGILDLMEKLPNRIRLQFVDRKSSKLIEVFQEIVYDNLPLYCNYCKHQCHDEDSCHLISKRNQNNKQIDDTIEVASKGTIDSEKCQGDAREILNEKRKVVDVDQSKPISLDRQLVAVTFEQNVHTQWMLLQVILVFKQLLKTKGECQKLGLMRHELVQAKK</sequence>
<dbReference type="InterPro" id="IPR040256">
    <property type="entry name" value="At4g02000-like"/>
</dbReference>
<name>A0A9J5WLY9_SOLCO</name>
<evidence type="ECO:0000313" key="1">
    <source>
        <dbReference type="EMBL" id="KAG5576204.1"/>
    </source>
</evidence>
<keyword evidence="2" id="KW-1185">Reference proteome</keyword>
<dbReference type="AlphaFoldDB" id="A0A9J5WLY9"/>
<organism evidence="1 2">
    <name type="scientific">Solanum commersonii</name>
    <name type="common">Commerson's wild potato</name>
    <name type="synonym">Commerson's nightshade</name>
    <dbReference type="NCBI Taxonomy" id="4109"/>
    <lineage>
        <taxon>Eukaryota</taxon>
        <taxon>Viridiplantae</taxon>
        <taxon>Streptophyta</taxon>
        <taxon>Embryophyta</taxon>
        <taxon>Tracheophyta</taxon>
        <taxon>Spermatophyta</taxon>
        <taxon>Magnoliopsida</taxon>
        <taxon>eudicotyledons</taxon>
        <taxon>Gunneridae</taxon>
        <taxon>Pentapetalae</taxon>
        <taxon>asterids</taxon>
        <taxon>lamiids</taxon>
        <taxon>Solanales</taxon>
        <taxon>Solanaceae</taxon>
        <taxon>Solanoideae</taxon>
        <taxon>Solaneae</taxon>
        <taxon>Solanum</taxon>
    </lineage>
</organism>
<evidence type="ECO:0000313" key="2">
    <source>
        <dbReference type="Proteomes" id="UP000824120"/>
    </source>
</evidence>
<dbReference type="PANTHER" id="PTHR31286">
    <property type="entry name" value="GLYCINE-RICH CELL WALL STRUCTURAL PROTEIN 1.8-LIKE"/>
    <property type="match status" value="1"/>
</dbReference>
<gene>
    <name evidence="1" type="ORF">H5410_056338</name>
</gene>
<evidence type="ECO:0008006" key="3">
    <source>
        <dbReference type="Google" id="ProtNLM"/>
    </source>
</evidence>
<dbReference type="PANTHER" id="PTHR31286:SF104">
    <property type="entry name" value="PEROXIDASE"/>
    <property type="match status" value="1"/>
</dbReference>
<dbReference type="Proteomes" id="UP000824120">
    <property type="component" value="Chromosome 11"/>
</dbReference>